<feature type="compositionally biased region" description="Basic and acidic residues" evidence="1">
    <location>
        <begin position="54"/>
        <end position="64"/>
    </location>
</feature>
<dbReference type="Proteomes" id="UP001620461">
    <property type="component" value="Unassembled WGS sequence"/>
</dbReference>
<organism evidence="3 4">
    <name type="scientific">Dyella jejuensis</name>
    <dbReference type="NCBI Taxonomy" id="1432009"/>
    <lineage>
        <taxon>Bacteria</taxon>
        <taxon>Pseudomonadati</taxon>
        <taxon>Pseudomonadota</taxon>
        <taxon>Gammaproteobacteria</taxon>
        <taxon>Lysobacterales</taxon>
        <taxon>Rhodanobacteraceae</taxon>
        <taxon>Dyella</taxon>
    </lineage>
</organism>
<dbReference type="InterPro" id="IPR036397">
    <property type="entry name" value="RNaseH_sf"/>
</dbReference>
<accession>A0ABW8JJN8</accession>
<reference evidence="3 4" key="1">
    <citation type="submission" date="2020-10" db="EMBL/GenBank/DDBJ databases">
        <title>Phylogeny of dyella-like bacteria.</title>
        <authorList>
            <person name="Fu J."/>
        </authorList>
    </citation>
    <scope>NUCLEOTIDE SEQUENCE [LARGE SCALE GENOMIC DNA]</scope>
    <source>
        <strain evidence="3 4">JP1</strain>
    </source>
</reference>
<evidence type="ECO:0000256" key="1">
    <source>
        <dbReference type="SAM" id="MobiDB-lite"/>
    </source>
</evidence>
<comment type="caution">
    <text evidence="3">The sequence shown here is derived from an EMBL/GenBank/DDBJ whole genome shotgun (WGS) entry which is preliminary data.</text>
</comment>
<gene>
    <name evidence="3" type="ORF">ISP15_13340</name>
</gene>
<dbReference type="InterPro" id="IPR001584">
    <property type="entry name" value="Integrase_cat-core"/>
</dbReference>
<protein>
    <submittedName>
        <fullName evidence="3">Transposase</fullName>
    </submittedName>
</protein>
<feature type="compositionally biased region" description="Basic and acidic residues" evidence="1">
    <location>
        <begin position="16"/>
        <end position="25"/>
    </location>
</feature>
<dbReference type="PROSITE" id="PS50994">
    <property type="entry name" value="INTEGRASE"/>
    <property type="match status" value="1"/>
</dbReference>
<feature type="region of interest" description="Disordered" evidence="1">
    <location>
        <begin position="16"/>
        <end position="64"/>
    </location>
</feature>
<name>A0ABW8JJN8_9GAMM</name>
<evidence type="ECO:0000259" key="2">
    <source>
        <dbReference type="PROSITE" id="PS50994"/>
    </source>
</evidence>
<dbReference type="InterPro" id="IPR012337">
    <property type="entry name" value="RNaseH-like_sf"/>
</dbReference>
<evidence type="ECO:0000313" key="3">
    <source>
        <dbReference type="EMBL" id="MFK2901321.1"/>
    </source>
</evidence>
<evidence type="ECO:0000313" key="4">
    <source>
        <dbReference type="Proteomes" id="UP001620461"/>
    </source>
</evidence>
<dbReference type="Pfam" id="PF13683">
    <property type="entry name" value="rve_3"/>
    <property type="match status" value="1"/>
</dbReference>
<dbReference type="Gene3D" id="3.30.420.10">
    <property type="entry name" value="Ribonuclease H-like superfamily/Ribonuclease H"/>
    <property type="match status" value="1"/>
</dbReference>
<feature type="compositionally biased region" description="Polar residues" evidence="1">
    <location>
        <begin position="43"/>
        <end position="53"/>
    </location>
</feature>
<feature type="domain" description="Integrase catalytic" evidence="2">
    <location>
        <begin position="53"/>
        <end position="216"/>
    </location>
</feature>
<dbReference type="SUPFAM" id="SSF53098">
    <property type="entry name" value="Ribonuclease H-like"/>
    <property type="match status" value="1"/>
</dbReference>
<proteinExistence type="predicted"/>
<keyword evidence="4" id="KW-1185">Reference proteome</keyword>
<dbReference type="EMBL" id="JADIKJ010000015">
    <property type="protein sequence ID" value="MFK2901321.1"/>
    <property type="molecule type" value="Genomic_DNA"/>
</dbReference>
<sequence>MVPPTRATLPLRTYHRPTDRRRTGHDAPCATPGLALPTRPCPASTTHPQAQRLSTRESRRLRGTDTIERRKDGLARYLITCIDLASRFSFALAFRTRTSAHAALTLRCAQIVLPIPIRRILSDNGGEFTRHFHDATVACDLTHWHTSPRTPKMNAHCERFNRTIQEEFVDYHEDLLFADIHAFNERLFAWLHWYNAERPHHGIALLTPLDILAQQLGHQCRMYWPNTFFNRVHAQAFHTQAFFDEFQVTFCGIELELLLMTCGRDQTQMHIHAFC</sequence>